<comment type="caution">
    <text evidence="1">The sequence shown here is derived from an EMBL/GenBank/DDBJ whole genome shotgun (WGS) entry which is preliminary data.</text>
</comment>
<accession>A0A427A4M3</accession>
<dbReference type="Proteomes" id="UP000287651">
    <property type="component" value="Unassembled WGS sequence"/>
</dbReference>
<name>A0A427A4M3_ENSVE</name>
<gene>
    <name evidence="1" type="ORF">B296_00002823</name>
</gene>
<reference evidence="1 2" key="1">
    <citation type="journal article" date="2014" name="Agronomy (Basel)">
        <title>A Draft Genome Sequence for Ensete ventricosum, the Drought-Tolerant Tree Against Hunger.</title>
        <authorList>
            <person name="Harrison J."/>
            <person name="Moore K.A."/>
            <person name="Paszkiewicz K."/>
            <person name="Jones T."/>
            <person name="Grant M."/>
            <person name="Ambacheew D."/>
            <person name="Muzemil S."/>
            <person name="Studholme D.J."/>
        </authorList>
    </citation>
    <scope>NUCLEOTIDE SEQUENCE [LARGE SCALE GENOMIC DNA]</scope>
</reference>
<dbReference type="Gene3D" id="1.10.600.10">
    <property type="entry name" value="Farnesyl Diphosphate Synthase"/>
    <property type="match status" value="1"/>
</dbReference>
<evidence type="ECO:0000313" key="2">
    <source>
        <dbReference type="Proteomes" id="UP000287651"/>
    </source>
</evidence>
<organism evidence="1 2">
    <name type="scientific">Ensete ventricosum</name>
    <name type="common">Abyssinian banana</name>
    <name type="synonym">Musa ensete</name>
    <dbReference type="NCBI Taxonomy" id="4639"/>
    <lineage>
        <taxon>Eukaryota</taxon>
        <taxon>Viridiplantae</taxon>
        <taxon>Streptophyta</taxon>
        <taxon>Embryophyta</taxon>
        <taxon>Tracheophyta</taxon>
        <taxon>Spermatophyta</taxon>
        <taxon>Magnoliopsida</taxon>
        <taxon>Liliopsida</taxon>
        <taxon>Zingiberales</taxon>
        <taxon>Musaceae</taxon>
        <taxon>Ensete</taxon>
    </lineage>
</organism>
<sequence>MAWQSEESDGIAREETGLLLVRTIESCAGRFSSTELMGTHPDYSRLSHLLSLRVVLSSSQGIREECAITSSCKDKAVEAKMRELARCVLQTSDDLNHHTKKTFLLVAKSFYYGAHCSPAALHTHISEVLFKPVA</sequence>
<evidence type="ECO:0000313" key="1">
    <source>
        <dbReference type="EMBL" id="RRT71154.1"/>
    </source>
</evidence>
<dbReference type="EMBL" id="AMZH03003788">
    <property type="protein sequence ID" value="RRT71154.1"/>
    <property type="molecule type" value="Genomic_DNA"/>
</dbReference>
<protein>
    <submittedName>
        <fullName evidence="1">Uncharacterized protein</fullName>
    </submittedName>
</protein>
<dbReference type="InterPro" id="IPR008949">
    <property type="entry name" value="Isoprenoid_synthase_dom_sf"/>
</dbReference>
<dbReference type="AlphaFoldDB" id="A0A427A4M3"/>
<proteinExistence type="predicted"/>